<feature type="region of interest" description="Disordered" evidence="1">
    <location>
        <begin position="41"/>
        <end position="110"/>
    </location>
</feature>
<dbReference type="SUPFAM" id="SSF56801">
    <property type="entry name" value="Acetyl-CoA synthetase-like"/>
    <property type="match status" value="1"/>
</dbReference>
<comment type="caution">
    <text evidence="2">The sequence shown here is derived from an EMBL/GenBank/DDBJ whole genome shotgun (WGS) entry which is preliminary data.</text>
</comment>
<protein>
    <recommendedName>
        <fullName evidence="4">AMP-binding enzyme C-terminal domain-containing protein</fullName>
    </recommendedName>
</protein>
<dbReference type="EMBL" id="CAIZ01000142">
    <property type="protein sequence ID" value="CCH70914.1"/>
    <property type="molecule type" value="Genomic_DNA"/>
</dbReference>
<gene>
    <name evidence="2" type="ORF">BN10_700005</name>
</gene>
<evidence type="ECO:0000256" key="1">
    <source>
        <dbReference type="SAM" id="MobiDB-lite"/>
    </source>
</evidence>
<dbReference type="eggNOG" id="COG0318">
    <property type="taxonomic scope" value="Bacteria"/>
</dbReference>
<organism evidence="2 3">
    <name type="scientific">Phycicoccus elongatus Lp2</name>
    <dbReference type="NCBI Taxonomy" id="1193181"/>
    <lineage>
        <taxon>Bacteria</taxon>
        <taxon>Bacillati</taxon>
        <taxon>Actinomycetota</taxon>
        <taxon>Actinomycetes</taxon>
        <taxon>Micrococcales</taxon>
        <taxon>Intrasporangiaceae</taxon>
        <taxon>Phycicoccus</taxon>
    </lineage>
</organism>
<dbReference type="Proteomes" id="UP000013167">
    <property type="component" value="Unassembled WGS sequence"/>
</dbReference>
<keyword evidence="3" id="KW-1185">Reference proteome</keyword>
<dbReference type="HOGENOM" id="CLU_1089613_0_0_11"/>
<evidence type="ECO:0000313" key="3">
    <source>
        <dbReference type="Proteomes" id="UP000013167"/>
    </source>
</evidence>
<evidence type="ECO:0000313" key="2">
    <source>
        <dbReference type="EMBL" id="CCH70914.1"/>
    </source>
</evidence>
<dbReference type="AlphaFoldDB" id="N0E614"/>
<proteinExistence type="predicted"/>
<sequence>MGRGLGQLVGLRRHERAHLGLVEHPAGGVCDTHPDGRFLDRPRTRHGFDGHGLGIGDTGQGRPDRIDGRPVALTHRRAQGRPENRRNGGVHARQSRRTPPSPPPPLTSQPGVLCFPVLARVGEIVIMRAPDVGQFIANIERSSLQCFWYGAAPMSVARLEEALSRIGPVMAQLFGQTEAPMRVVAVVQPARSKVGKILQTESRAARVRGGWPDDDGFRTTNPSSASRRRWVCGGPQREVHARASSPSGTRIRPTA</sequence>
<feature type="region of interest" description="Disordered" evidence="1">
    <location>
        <begin position="209"/>
        <end position="229"/>
    </location>
</feature>
<accession>N0E614</accession>
<feature type="compositionally biased region" description="Gly residues" evidence="1">
    <location>
        <begin position="50"/>
        <end position="59"/>
    </location>
</feature>
<dbReference type="STRING" id="1193181.BN10_700005"/>
<name>N0E614_9MICO</name>
<reference evidence="2 3" key="1">
    <citation type="journal article" date="2013" name="ISME J.">
        <title>A metabolic model for members of the genus Tetrasphaera involved in enhanced biological phosphorus removal.</title>
        <authorList>
            <person name="Kristiansen R."/>
            <person name="Nguyen H.T.T."/>
            <person name="Saunders A.M."/>
            <person name="Nielsen J.L."/>
            <person name="Wimmer R."/>
            <person name="Le V.Q."/>
            <person name="McIlroy S.J."/>
            <person name="Petrovski S."/>
            <person name="Seviour R.J."/>
            <person name="Calteau A."/>
            <person name="Nielsen K.L."/>
            <person name="Nielsen P.H."/>
        </authorList>
    </citation>
    <scope>NUCLEOTIDE SEQUENCE [LARGE SCALE GENOMIC DNA]</scope>
    <source>
        <strain evidence="2 3">Lp2</strain>
    </source>
</reference>
<dbReference type="Gene3D" id="3.40.50.980">
    <property type="match status" value="1"/>
</dbReference>
<evidence type="ECO:0008006" key="4">
    <source>
        <dbReference type="Google" id="ProtNLM"/>
    </source>
</evidence>